<dbReference type="HOGENOM" id="CLU_1763877_0_0_2"/>
<dbReference type="Proteomes" id="UP000001941">
    <property type="component" value="Chromosome"/>
</dbReference>
<dbReference type="GeneID" id="3922997"/>
<dbReference type="STRING" id="323259.Mhun_1344"/>
<gene>
    <name evidence="2" type="ordered locus">Mhun_1344</name>
</gene>
<feature type="transmembrane region" description="Helical" evidence="1">
    <location>
        <begin position="12"/>
        <end position="33"/>
    </location>
</feature>
<dbReference type="RefSeq" id="WP_011448361.1">
    <property type="nucleotide sequence ID" value="NC_007796.1"/>
</dbReference>
<dbReference type="InParanoid" id="Q2FNP1"/>
<organism evidence="2 3">
    <name type="scientific">Methanospirillum hungatei JF-1 (strain ATCC 27890 / DSM 864 / NBRC 100397 / JF-1)</name>
    <dbReference type="NCBI Taxonomy" id="323259"/>
    <lineage>
        <taxon>Archaea</taxon>
        <taxon>Methanobacteriati</taxon>
        <taxon>Methanobacteriota</taxon>
        <taxon>Stenosarchaea group</taxon>
        <taxon>Methanomicrobia</taxon>
        <taxon>Methanomicrobiales</taxon>
        <taxon>Methanospirillaceae</taxon>
        <taxon>Methanospirillum</taxon>
    </lineage>
</organism>
<name>Q2FNP1_METHJ</name>
<evidence type="ECO:0000256" key="1">
    <source>
        <dbReference type="SAM" id="Phobius"/>
    </source>
</evidence>
<protein>
    <submittedName>
        <fullName evidence="2">Uncharacterized protein</fullName>
    </submittedName>
</protein>
<feature type="transmembrane region" description="Helical" evidence="1">
    <location>
        <begin position="45"/>
        <end position="63"/>
    </location>
</feature>
<sequence>MNNTTYPHQYLYGWTGIVTLTTGIAGIISILEGAGIGTGLFIPDIPGGCILLLIAALFATAVIKGRTDRPGWISFSYIGALLLVVFAGCAILVETGNFLTLIMEGEEAHLLTIVSSSFIWAAILAIPLLAGVSKLLYGCSCGGDCCE</sequence>
<reference evidence="3" key="1">
    <citation type="journal article" date="2016" name="Stand. Genomic Sci.">
        <title>Complete genome sequence of Methanospirillum hungatei type strain JF1.</title>
        <authorList>
            <person name="Gunsalus R.P."/>
            <person name="Cook L.E."/>
            <person name="Crable B."/>
            <person name="Rohlin L."/>
            <person name="McDonald E."/>
            <person name="Mouttaki H."/>
            <person name="Sieber J.R."/>
            <person name="Poweleit N."/>
            <person name="Zhou H."/>
            <person name="Lapidus A.L."/>
            <person name="Daligault H.E."/>
            <person name="Land M."/>
            <person name="Gilna P."/>
            <person name="Ivanova N."/>
            <person name="Kyrpides N."/>
            <person name="Culley D.E."/>
            <person name="McInerney M.J."/>
        </authorList>
    </citation>
    <scope>NUCLEOTIDE SEQUENCE [LARGE SCALE GENOMIC DNA]</scope>
    <source>
        <strain evidence="3">ATCC 27890 / DSM 864 / NBRC 100397 / JF-1</strain>
    </source>
</reference>
<dbReference type="KEGG" id="mhu:Mhun_1344"/>
<feature type="transmembrane region" description="Helical" evidence="1">
    <location>
        <begin position="108"/>
        <end position="130"/>
    </location>
</feature>
<keyword evidence="3" id="KW-1185">Reference proteome</keyword>
<dbReference type="EnsemblBacteria" id="ABD41084">
    <property type="protein sequence ID" value="ABD41084"/>
    <property type="gene ID" value="Mhun_1344"/>
</dbReference>
<evidence type="ECO:0000313" key="3">
    <source>
        <dbReference type="Proteomes" id="UP000001941"/>
    </source>
</evidence>
<keyword evidence="1" id="KW-0812">Transmembrane</keyword>
<keyword evidence="1" id="KW-1133">Transmembrane helix</keyword>
<dbReference type="eggNOG" id="arCOG04938">
    <property type="taxonomic scope" value="Archaea"/>
</dbReference>
<feature type="transmembrane region" description="Helical" evidence="1">
    <location>
        <begin position="75"/>
        <end position="93"/>
    </location>
</feature>
<evidence type="ECO:0000313" key="2">
    <source>
        <dbReference type="EMBL" id="ABD41084.1"/>
    </source>
</evidence>
<keyword evidence="1" id="KW-0472">Membrane</keyword>
<dbReference type="EMBL" id="CP000254">
    <property type="protein sequence ID" value="ABD41084.1"/>
    <property type="molecule type" value="Genomic_DNA"/>
</dbReference>
<dbReference type="AlphaFoldDB" id="Q2FNP1"/>
<accession>Q2FNP1</accession>
<proteinExistence type="predicted"/>
<dbReference type="OrthoDB" id="116450at2157"/>